<dbReference type="PRINTS" id="PR00417">
    <property type="entry name" value="PRTPISMRASEI"/>
</dbReference>
<dbReference type="SMART" id="SM00436">
    <property type="entry name" value="TOP1Bc"/>
    <property type="match status" value="1"/>
</dbReference>
<dbReference type="GO" id="GO:0003917">
    <property type="term" value="F:DNA topoisomerase type I (single strand cut, ATP-independent) activity"/>
    <property type="evidence" value="ECO:0007669"/>
    <property type="project" value="UniProtKB-UniRule"/>
</dbReference>
<evidence type="ECO:0000256" key="6">
    <source>
        <dbReference type="ARBA" id="ARBA00023125"/>
    </source>
</evidence>
<dbReference type="InterPro" id="IPR023405">
    <property type="entry name" value="Topo_IA_core_domain"/>
</dbReference>
<dbReference type="PANTHER" id="PTHR42785:SF1">
    <property type="entry name" value="DNA TOPOISOMERASE"/>
    <property type="match status" value="1"/>
</dbReference>
<feature type="site" description="Interaction with DNA" evidence="8">
    <location>
        <position position="286"/>
    </location>
</feature>
<comment type="function">
    <text evidence="8">Releases the supercoiling and torsional tension of DNA, which is introduced during the DNA replication and transcription, by transiently cleaving and rejoining one strand of the DNA duplex. Introduces a single-strand break via transesterification at a target site in duplex DNA. The scissile phosphodiester is attacked by the catalytic tyrosine of the enzyme, resulting in the formation of a DNA-(5'-phosphotyrosyl)-enzyme intermediate and the expulsion of a 3'-OH DNA strand. The free DNA strand then undergoes passage around the unbroken strand, thus removing DNA supercoils. Finally, in the religation step, the DNA 3'-OH attacks the covalent intermediate to expel the active-site tyrosine and restore the DNA phosphodiester backbone.</text>
</comment>
<protein>
    <recommendedName>
        <fullName evidence="8">DNA topoisomerase 1</fullName>
        <ecNumber evidence="8">5.6.2.1</ecNumber>
    </recommendedName>
    <alternativeName>
        <fullName evidence="8">DNA topoisomerase I</fullName>
    </alternativeName>
</protein>
<dbReference type="InterPro" id="IPR013825">
    <property type="entry name" value="Topo_IA_cen_sub2"/>
</dbReference>
<keyword evidence="7 8" id="KW-0413">Isomerase</keyword>
<dbReference type="GO" id="GO:0003677">
    <property type="term" value="F:DNA binding"/>
    <property type="evidence" value="ECO:0007669"/>
    <property type="project" value="UniProtKB-KW"/>
</dbReference>
<keyword evidence="5 8" id="KW-0799">Topoisomerase</keyword>
<dbReference type="PANTHER" id="PTHR42785">
    <property type="entry name" value="DNA TOPOISOMERASE, TYPE IA, CORE"/>
    <property type="match status" value="1"/>
</dbReference>
<dbReference type="InterPro" id="IPR006171">
    <property type="entry name" value="TOPRIM_dom"/>
</dbReference>
<dbReference type="EMBL" id="BMGL01000004">
    <property type="protein sequence ID" value="GGE08879.1"/>
    <property type="molecule type" value="Genomic_DNA"/>
</dbReference>
<evidence type="ECO:0000256" key="1">
    <source>
        <dbReference type="ARBA" id="ARBA00000213"/>
    </source>
</evidence>
<dbReference type="CDD" id="cd00186">
    <property type="entry name" value="TOP1Ac"/>
    <property type="match status" value="1"/>
</dbReference>
<feature type="region of interest" description="Disordered" evidence="9">
    <location>
        <begin position="814"/>
        <end position="842"/>
    </location>
</feature>
<dbReference type="Gene3D" id="2.70.20.10">
    <property type="entry name" value="Topoisomerase I, domain 3"/>
    <property type="match status" value="1"/>
</dbReference>
<dbReference type="NCBIfam" id="TIGR01051">
    <property type="entry name" value="topA_bact"/>
    <property type="match status" value="1"/>
</dbReference>
<feature type="site" description="Interaction with DNA" evidence="8">
    <location>
        <position position="155"/>
    </location>
</feature>
<dbReference type="Pfam" id="PF01751">
    <property type="entry name" value="Toprim"/>
    <property type="match status" value="1"/>
</dbReference>
<feature type="active site" description="O-(5'-phospho-DNA)-tyrosine intermediate" evidence="8">
    <location>
        <position position="284"/>
    </location>
</feature>
<dbReference type="InterPro" id="IPR000380">
    <property type="entry name" value="Topo_IA"/>
</dbReference>
<dbReference type="EC" id="5.6.2.1" evidence="8"/>
<feature type="site" description="Interaction with DNA" evidence="8">
    <location>
        <position position="143"/>
    </location>
</feature>
<dbReference type="Pfam" id="PF13368">
    <property type="entry name" value="Toprim_C_rpt"/>
    <property type="match status" value="2"/>
</dbReference>
<keyword evidence="6 8" id="KW-0238">DNA-binding</keyword>
<dbReference type="Gene3D" id="1.10.460.10">
    <property type="entry name" value="Topoisomerase I, domain 2"/>
    <property type="match status" value="2"/>
</dbReference>
<dbReference type="InterPro" id="IPR023406">
    <property type="entry name" value="Topo_IA_AS"/>
</dbReference>
<feature type="site" description="Interaction with DNA" evidence="8">
    <location>
        <position position="139"/>
    </location>
</feature>
<keyword evidence="13" id="KW-1185">Reference proteome</keyword>
<dbReference type="InterPro" id="IPR013497">
    <property type="entry name" value="Topo_IA_cen"/>
</dbReference>
<dbReference type="HAMAP" id="MF_00952">
    <property type="entry name" value="Topoisom_1_prok"/>
    <property type="match status" value="1"/>
</dbReference>
<dbReference type="Pfam" id="PF01131">
    <property type="entry name" value="Topoisom_bac"/>
    <property type="match status" value="2"/>
</dbReference>
<dbReference type="InterPro" id="IPR034149">
    <property type="entry name" value="TOPRIM_TopoI"/>
</dbReference>
<feature type="region of interest" description="Interaction with DNA" evidence="8">
    <location>
        <begin position="163"/>
        <end position="168"/>
    </location>
</feature>
<organism evidence="12 13">
    <name type="scientific">Psychroflexus salis</name>
    <dbReference type="NCBI Taxonomy" id="1526574"/>
    <lineage>
        <taxon>Bacteria</taxon>
        <taxon>Pseudomonadati</taxon>
        <taxon>Bacteroidota</taxon>
        <taxon>Flavobacteriia</taxon>
        <taxon>Flavobacteriales</taxon>
        <taxon>Flavobacteriaceae</taxon>
        <taxon>Psychroflexus</taxon>
    </lineage>
</organism>
<dbReference type="Gene3D" id="3.40.50.140">
    <property type="match status" value="1"/>
</dbReference>
<dbReference type="InterPro" id="IPR013824">
    <property type="entry name" value="Topo_IA_cen_sub1"/>
</dbReference>
<comment type="caution">
    <text evidence="12">The sequence shown here is derived from an EMBL/GenBank/DDBJ whole genome shotgun (WGS) entry which is preliminary data.</text>
</comment>
<evidence type="ECO:0000313" key="12">
    <source>
        <dbReference type="EMBL" id="GGE08879.1"/>
    </source>
</evidence>
<gene>
    <name evidence="8 12" type="primary">topA</name>
    <name evidence="12" type="ORF">GCM10010831_08080</name>
</gene>
<evidence type="ECO:0000259" key="11">
    <source>
        <dbReference type="PROSITE" id="PS52039"/>
    </source>
</evidence>
<proteinExistence type="inferred from homology"/>
<feature type="site" description="Interaction with DNA" evidence="8">
    <location>
        <position position="33"/>
    </location>
</feature>
<dbReference type="InterPro" id="IPR013826">
    <property type="entry name" value="Topo_IA_cen_sub3"/>
</dbReference>
<feature type="site" description="Interaction with DNA" evidence="8">
    <location>
        <position position="473"/>
    </location>
</feature>
<keyword evidence="4" id="KW-0460">Magnesium</keyword>
<name>A0A917E6S8_9FLAO</name>
<dbReference type="InterPro" id="IPR003601">
    <property type="entry name" value="Topo_IA_2"/>
</dbReference>
<dbReference type="CDD" id="cd03363">
    <property type="entry name" value="TOPRIM_TopoIA_TopoI"/>
    <property type="match status" value="1"/>
</dbReference>
<evidence type="ECO:0000256" key="9">
    <source>
        <dbReference type="SAM" id="MobiDB-lite"/>
    </source>
</evidence>
<evidence type="ECO:0000256" key="4">
    <source>
        <dbReference type="ARBA" id="ARBA00022842"/>
    </source>
</evidence>
<feature type="domain" description="Topo IA-type catalytic" evidence="11">
    <location>
        <begin position="129"/>
        <end position="572"/>
    </location>
</feature>
<dbReference type="PROSITE" id="PS52039">
    <property type="entry name" value="TOPO_IA_2"/>
    <property type="match status" value="1"/>
</dbReference>
<dbReference type="GO" id="GO:0006265">
    <property type="term" value="P:DNA topological change"/>
    <property type="evidence" value="ECO:0007669"/>
    <property type="project" value="UniProtKB-UniRule"/>
</dbReference>
<dbReference type="PROSITE" id="PS00396">
    <property type="entry name" value="TOPO_IA_1"/>
    <property type="match status" value="1"/>
</dbReference>
<evidence type="ECO:0000256" key="7">
    <source>
        <dbReference type="ARBA" id="ARBA00023235"/>
    </source>
</evidence>
<dbReference type="GO" id="GO:0046872">
    <property type="term" value="F:metal ion binding"/>
    <property type="evidence" value="ECO:0007669"/>
    <property type="project" value="UniProtKB-KW"/>
</dbReference>
<dbReference type="SMART" id="SM00493">
    <property type="entry name" value="TOPRIM"/>
    <property type="match status" value="1"/>
</dbReference>
<evidence type="ECO:0000313" key="13">
    <source>
        <dbReference type="Proteomes" id="UP000599688"/>
    </source>
</evidence>
<dbReference type="RefSeq" id="WP_188405517.1">
    <property type="nucleotide sequence ID" value="NZ_BMGL01000004.1"/>
</dbReference>
<feature type="domain" description="Toprim" evidence="10">
    <location>
        <begin position="3"/>
        <end position="113"/>
    </location>
</feature>
<feature type="site" description="Interaction with DNA" evidence="8">
    <location>
        <position position="140"/>
    </location>
</feature>
<evidence type="ECO:0000256" key="8">
    <source>
        <dbReference type="HAMAP-Rule" id="MF_00952"/>
    </source>
</evidence>
<dbReference type="Gene3D" id="1.10.290.10">
    <property type="entry name" value="Topoisomerase I, domain 4"/>
    <property type="match status" value="1"/>
</dbReference>
<dbReference type="InterPro" id="IPR003602">
    <property type="entry name" value="Topo_IA_DNA-bd_dom"/>
</dbReference>
<evidence type="ECO:0000259" key="10">
    <source>
        <dbReference type="PROSITE" id="PS50880"/>
    </source>
</evidence>
<evidence type="ECO:0000256" key="3">
    <source>
        <dbReference type="ARBA" id="ARBA00022723"/>
    </source>
</evidence>
<comment type="similarity">
    <text evidence="2 8">Belongs to the type IA topoisomerase family.</text>
</comment>
<accession>A0A917E6S8</accession>
<dbReference type="SMART" id="SM00437">
    <property type="entry name" value="TOP1Ac"/>
    <property type="match status" value="1"/>
</dbReference>
<dbReference type="AlphaFoldDB" id="A0A917E6S8"/>
<evidence type="ECO:0000256" key="2">
    <source>
        <dbReference type="ARBA" id="ARBA00009446"/>
    </source>
</evidence>
<reference evidence="12 13" key="1">
    <citation type="journal article" date="2014" name="Int. J. Syst. Evol. Microbiol.">
        <title>Complete genome sequence of Corynebacterium casei LMG S-19264T (=DSM 44701T), isolated from a smear-ripened cheese.</title>
        <authorList>
            <consortium name="US DOE Joint Genome Institute (JGI-PGF)"/>
            <person name="Walter F."/>
            <person name="Albersmeier A."/>
            <person name="Kalinowski J."/>
            <person name="Ruckert C."/>
        </authorList>
    </citation>
    <scope>NUCLEOTIDE SEQUENCE [LARGE SCALE GENOMIC DNA]</scope>
    <source>
        <strain evidence="12 13">CGMCC 1.12925</strain>
    </source>
</reference>
<dbReference type="PROSITE" id="PS50880">
    <property type="entry name" value="TOPRIM"/>
    <property type="match status" value="1"/>
</dbReference>
<comment type="subunit">
    <text evidence="8">Monomer.</text>
</comment>
<evidence type="ECO:0000256" key="5">
    <source>
        <dbReference type="ARBA" id="ARBA00023029"/>
    </source>
</evidence>
<sequence length="842" mass="95357">MAKNLVIVESPAKAKTIEKFLGKDYHLASSYGHISDLPSKEIGVDVEHDFKPKYIISKDKKDVVSKLKKLAKSSEMVWLASDEDREGEAIAWHLSEALKLKPENTKRIVFHEITKTAIDKAIQNPREIDYHLVDAQQARRVLDRLVGYELSPILWRKVKGGLSAGRVQSVSVRLIVEREREITGFKAEASYRIDAEFSTKHGASFKAKLAKNIASKEAAKKFLEQNLGAEFKVGELATKPAKKSPAPPFTTSTLQQEAARKLYFPVGKTMSLAQRLYESGHITYMRTDSVNLSAEAKKGAKQEINAVYGEKYHKERNYKSGAKGAQEAHEAIRPTNFAIHNTGADYDQKRLYELIWKRAIASQMSDAQLERTTAKIEANSHKDAFIARGEMIKFDGFLKVYLEGKDDEDEEQSGILPRMKEGDNLENNFIQATERFTRPPSRYTEASLVKKLEELGIGRPSTYAPTISTIQNRKYVEKGQVEGSERKYTQFTLAEDKIREKILSEMVGSDKGKLVPTDVGMVVNDFLVEHFSGVLDFNFTAELEQDFDKIAEGKKDWTQVLKSFYSKFHPTVKDVEKNAEREVGERVLGTDPKSGKPVSARLGKYGAMVQIGSVEDEEKPKFAGLRPSQTLQSITFDEAMDLFKLPKELGEYKGETVEANVGRYGPYVRFGKKFVSLEKDEDPLEVSYERALELIKAKEEADKPIYEYKGKGVQKGVGRFGPFLKWNDMFINVSKKYDFDNLSNEDIEVLIEDKIQKEKDKLIHHWKDEGIKVEKARWGRFKVSKGKIKVELPKTTNAEALTLDEVEAMLEKKTPKKKKVATKKKVTKTASTKKKVSTKNKK</sequence>
<dbReference type="Proteomes" id="UP000599688">
    <property type="component" value="Unassembled WGS sequence"/>
</dbReference>
<dbReference type="SUPFAM" id="SSF56712">
    <property type="entry name" value="Prokaryotic type I DNA topoisomerase"/>
    <property type="match status" value="1"/>
</dbReference>
<dbReference type="InterPro" id="IPR028612">
    <property type="entry name" value="Topoisom_1_IA"/>
</dbReference>
<dbReference type="InterPro" id="IPR005733">
    <property type="entry name" value="TopoI_bac-type"/>
</dbReference>
<dbReference type="InterPro" id="IPR025589">
    <property type="entry name" value="Toprim_C_rpt"/>
</dbReference>
<comment type="catalytic activity">
    <reaction evidence="1 8">
        <text>ATP-independent breakage of single-stranded DNA, followed by passage and rejoining.</text>
        <dbReference type="EC" id="5.6.2.1"/>
    </reaction>
</comment>
<keyword evidence="3" id="KW-0479">Metal-binding</keyword>
<feature type="site" description="Interaction with DNA" evidence="8">
    <location>
        <position position="148"/>
    </location>
</feature>